<feature type="compositionally biased region" description="Low complexity" evidence="14">
    <location>
        <begin position="718"/>
        <end position="730"/>
    </location>
</feature>
<dbReference type="GO" id="GO:0009002">
    <property type="term" value="F:serine-type D-Ala-D-Ala carboxypeptidase activity"/>
    <property type="evidence" value="ECO:0007669"/>
    <property type="project" value="UniProtKB-EC"/>
</dbReference>
<dbReference type="GO" id="GO:0030288">
    <property type="term" value="C:outer membrane-bounded periplasmic space"/>
    <property type="evidence" value="ECO:0007669"/>
    <property type="project" value="TreeGrafter"/>
</dbReference>
<keyword evidence="4" id="KW-0645">Protease</keyword>
<dbReference type="InterPro" id="IPR050396">
    <property type="entry name" value="Glycosyltr_51/Transpeptidase"/>
</dbReference>
<evidence type="ECO:0000256" key="10">
    <source>
        <dbReference type="ARBA" id="ARBA00023268"/>
    </source>
</evidence>
<dbReference type="InterPro" id="IPR001460">
    <property type="entry name" value="PCN-bd_Tpept"/>
</dbReference>
<comment type="caution">
    <text evidence="18">The sequence shown here is derived from an EMBL/GenBank/DDBJ whole genome shotgun (WGS) entry which is preliminary data.</text>
</comment>
<dbReference type="GO" id="GO:0008955">
    <property type="term" value="F:peptidoglycan glycosyltransferase activity"/>
    <property type="evidence" value="ECO:0007669"/>
    <property type="project" value="UniProtKB-EC"/>
</dbReference>
<dbReference type="Pfam" id="PF00912">
    <property type="entry name" value="Transgly"/>
    <property type="match status" value="1"/>
</dbReference>
<comment type="catalytic activity">
    <reaction evidence="12">
        <text>Preferential cleavage: (Ac)2-L-Lys-D-Ala-|-D-Ala. Also transpeptidation of peptidyl-alanyl moieties that are N-acyl substituents of D-alanine.</text>
        <dbReference type="EC" id="3.4.16.4"/>
    </reaction>
</comment>
<evidence type="ECO:0000256" key="15">
    <source>
        <dbReference type="SAM" id="Phobius"/>
    </source>
</evidence>
<feature type="compositionally biased region" description="Acidic residues" evidence="14">
    <location>
        <begin position="659"/>
        <end position="670"/>
    </location>
</feature>
<accession>A0A3N0IHQ2</accession>
<keyword evidence="19" id="KW-1185">Reference proteome</keyword>
<evidence type="ECO:0000259" key="17">
    <source>
        <dbReference type="Pfam" id="PF00912"/>
    </source>
</evidence>
<keyword evidence="8" id="KW-0133">Cell shape</keyword>
<proteinExistence type="inferred from homology"/>
<evidence type="ECO:0000256" key="4">
    <source>
        <dbReference type="ARBA" id="ARBA00022670"/>
    </source>
</evidence>
<dbReference type="GO" id="GO:0008658">
    <property type="term" value="F:penicillin binding"/>
    <property type="evidence" value="ECO:0007669"/>
    <property type="project" value="InterPro"/>
</dbReference>
<evidence type="ECO:0000256" key="11">
    <source>
        <dbReference type="ARBA" id="ARBA00023316"/>
    </source>
</evidence>
<comment type="catalytic activity">
    <reaction evidence="13">
        <text>[GlcNAc-(1-&gt;4)-Mur2Ac(oyl-L-Ala-gamma-D-Glu-L-Lys-D-Ala-D-Ala)](n)-di-trans,octa-cis-undecaprenyl diphosphate + beta-D-GlcNAc-(1-&gt;4)-Mur2Ac(oyl-L-Ala-gamma-D-Glu-L-Lys-D-Ala-D-Ala)-di-trans,octa-cis-undecaprenyl diphosphate = [GlcNAc-(1-&gt;4)-Mur2Ac(oyl-L-Ala-gamma-D-Glu-L-Lys-D-Ala-D-Ala)](n+1)-di-trans,octa-cis-undecaprenyl diphosphate + di-trans,octa-cis-undecaprenyl diphosphate + H(+)</text>
        <dbReference type="Rhea" id="RHEA:23708"/>
        <dbReference type="Rhea" id="RHEA-COMP:9602"/>
        <dbReference type="Rhea" id="RHEA-COMP:9603"/>
        <dbReference type="ChEBI" id="CHEBI:15378"/>
        <dbReference type="ChEBI" id="CHEBI:58405"/>
        <dbReference type="ChEBI" id="CHEBI:60033"/>
        <dbReference type="ChEBI" id="CHEBI:78435"/>
        <dbReference type="EC" id="2.4.99.28"/>
    </reaction>
</comment>
<sequence>MKPRRKQREKRAHAGLWAIIIVLAGIGLVGYGCYQGVMSLIDDWCADLPSVQNTTAFDLPEQSTIYANDGTTVLAELYMEKREPVTIDQVSPYVLKGTVATEDERFYDHGGVDLQGIVRAVVVNLSGGQEGASTITQQYVRNTILSSEMNEISIKRKVREMTLAEEMEQIYSKDQILMMYLNTINYGDNCYGIQAAAKHYYSVNASDLTIAQAATLIGIPNSPTMYNPVVNPDNALDRRNVVLSRMLTNGVITQEEYDAAKAEDLNLNVQEETGTNGVYLYKYFTSYVRDQILETYDHEQVFQGGLQIVTTIDPEMQGYAEAAVQKQYDSGRLAASNQEFALTLVDPNTGFIKAMIGGKDYDADQYNIATSNSGTQTGSTFKAFTITDAIEKGINPQTTYMNCNGPVEVNGSKIYNYGKQNYGSLSIANMTAVSSNTGFIRLITDTSSGVTPESVKSVAERLGLDGDNLGTAPTITLGVYNANTTQMAGAYGTFATGGVHRDPTGIMKVTDRSGNVLVDNTAGVEGKQVITDSVAYAVTQVLEGVIYNASYGTANAAALPSGQIAAGKTGTTDDWHDLWFVGYTPQLSCAVWTGSRDNSVQLETNTWCQEIWRDLISACLQGQPNEDFKSASAPNYNSAYKGGGKSEDEDEEKEKKEEEATEGTTEETPEETPGGTAGGIAGETPGGSTGGTTGGTTGETPGGATGETPGGTTGGGTTAPDPGSSSTPGSGTAGGSSGTDTAG</sequence>
<keyword evidence="5" id="KW-0328">Glycosyltransferase</keyword>
<evidence type="ECO:0000256" key="2">
    <source>
        <dbReference type="ARBA" id="ARBA00007739"/>
    </source>
</evidence>
<comment type="similarity">
    <text evidence="1">In the C-terminal section; belongs to the transpeptidase family.</text>
</comment>
<dbReference type="SUPFAM" id="SSF56601">
    <property type="entry name" value="beta-lactamase/transpeptidase-like"/>
    <property type="match status" value="1"/>
</dbReference>
<evidence type="ECO:0000256" key="7">
    <source>
        <dbReference type="ARBA" id="ARBA00022801"/>
    </source>
</evidence>
<dbReference type="FunFam" id="1.10.3810.10:FF:000001">
    <property type="entry name" value="Penicillin-binding protein 1A"/>
    <property type="match status" value="1"/>
</dbReference>
<dbReference type="Pfam" id="PF00905">
    <property type="entry name" value="Transpeptidase"/>
    <property type="match status" value="1"/>
</dbReference>
<evidence type="ECO:0000256" key="1">
    <source>
        <dbReference type="ARBA" id="ARBA00007090"/>
    </source>
</evidence>
<keyword evidence="15" id="KW-0812">Transmembrane</keyword>
<dbReference type="SUPFAM" id="SSF53955">
    <property type="entry name" value="Lysozyme-like"/>
    <property type="match status" value="1"/>
</dbReference>
<evidence type="ECO:0000256" key="13">
    <source>
        <dbReference type="ARBA" id="ARBA00049902"/>
    </source>
</evidence>
<dbReference type="Gene3D" id="1.10.3810.10">
    <property type="entry name" value="Biosynthetic peptidoglycan transglycosylase-like"/>
    <property type="match status" value="1"/>
</dbReference>
<evidence type="ECO:0000256" key="5">
    <source>
        <dbReference type="ARBA" id="ARBA00022676"/>
    </source>
</evidence>
<dbReference type="InterPro" id="IPR036950">
    <property type="entry name" value="PBP_transglycosylase"/>
</dbReference>
<dbReference type="InterPro" id="IPR023346">
    <property type="entry name" value="Lysozyme-like_dom_sf"/>
</dbReference>
<dbReference type="InterPro" id="IPR001264">
    <property type="entry name" value="Glyco_trans_51"/>
</dbReference>
<dbReference type="GO" id="GO:0008360">
    <property type="term" value="P:regulation of cell shape"/>
    <property type="evidence" value="ECO:0007669"/>
    <property type="project" value="UniProtKB-KW"/>
</dbReference>
<feature type="transmembrane region" description="Helical" evidence="15">
    <location>
        <begin position="12"/>
        <end position="31"/>
    </location>
</feature>
<evidence type="ECO:0000256" key="12">
    <source>
        <dbReference type="ARBA" id="ARBA00034000"/>
    </source>
</evidence>
<name>A0A3N0IHQ2_9ACTN</name>
<dbReference type="AlphaFoldDB" id="A0A3N0IHQ2"/>
<dbReference type="EMBL" id="QIBZ01000003">
    <property type="protein sequence ID" value="RNM36549.1"/>
    <property type="molecule type" value="Genomic_DNA"/>
</dbReference>
<keyword evidence="11" id="KW-0961">Cell wall biogenesis/degradation</keyword>
<evidence type="ECO:0000256" key="8">
    <source>
        <dbReference type="ARBA" id="ARBA00022960"/>
    </source>
</evidence>
<organism evidence="18 19">
    <name type="scientific">Slackia isoflavoniconvertens</name>
    <dbReference type="NCBI Taxonomy" id="572010"/>
    <lineage>
        <taxon>Bacteria</taxon>
        <taxon>Bacillati</taxon>
        <taxon>Actinomycetota</taxon>
        <taxon>Coriobacteriia</taxon>
        <taxon>Eggerthellales</taxon>
        <taxon>Eggerthellaceae</taxon>
        <taxon>Slackia</taxon>
    </lineage>
</organism>
<dbReference type="Proteomes" id="UP000271472">
    <property type="component" value="Unassembled WGS sequence"/>
</dbReference>
<dbReference type="GO" id="GO:0009252">
    <property type="term" value="P:peptidoglycan biosynthetic process"/>
    <property type="evidence" value="ECO:0007669"/>
    <property type="project" value="UniProtKB-KW"/>
</dbReference>
<evidence type="ECO:0000256" key="6">
    <source>
        <dbReference type="ARBA" id="ARBA00022679"/>
    </source>
</evidence>
<evidence type="ECO:0000313" key="19">
    <source>
        <dbReference type="Proteomes" id="UP000271472"/>
    </source>
</evidence>
<dbReference type="PANTHER" id="PTHR32282">
    <property type="entry name" value="BINDING PROTEIN TRANSPEPTIDASE, PUTATIVE-RELATED"/>
    <property type="match status" value="1"/>
</dbReference>
<evidence type="ECO:0000256" key="9">
    <source>
        <dbReference type="ARBA" id="ARBA00022984"/>
    </source>
</evidence>
<dbReference type="PANTHER" id="PTHR32282:SF33">
    <property type="entry name" value="PEPTIDOGLYCAN GLYCOSYLTRANSFERASE"/>
    <property type="match status" value="1"/>
</dbReference>
<keyword evidence="6" id="KW-0808">Transferase</keyword>
<evidence type="ECO:0000256" key="14">
    <source>
        <dbReference type="SAM" id="MobiDB-lite"/>
    </source>
</evidence>
<keyword evidence="7" id="KW-0378">Hydrolase</keyword>
<keyword evidence="10" id="KW-0511">Multifunctional enzyme</keyword>
<protein>
    <submittedName>
        <fullName evidence="18">Penicillin-binding protein</fullName>
    </submittedName>
</protein>
<dbReference type="GO" id="GO:0071555">
    <property type="term" value="P:cell wall organization"/>
    <property type="evidence" value="ECO:0007669"/>
    <property type="project" value="UniProtKB-KW"/>
</dbReference>
<keyword evidence="15" id="KW-1133">Transmembrane helix</keyword>
<keyword evidence="15" id="KW-0472">Membrane</keyword>
<keyword evidence="9" id="KW-0573">Peptidoglycan synthesis</keyword>
<dbReference type="Gene3D" id="3.40.710.10">
    <property type="entry name" value="DD-peptidase/beta-lactamase superfamily"/>
    <property type="match status" value="1"/>
</dbReference>
<feature type="compositionally biased region" description="Gly residues" evidence="14">
    <location>
        <begin position="675"/>
        <end position="717"/>
    </location>
</feature>
<evidence type="ECO:0000259" key="16">
    <source>
        <dbReference type="Pfam" id="PF00905"/>
    </source>
</evidence>
<comment type="similarity">
    <text evidence="2">In the N-terminal section; belongs to the glycosyltransferase 51 family.</text>
</comment>
<dbReference type="GO" id="GO:0006508">
    <property type="term" value="P:proteolysis"/>
    <property type="evidence" value="ECO:0007669"/>
    <property type="project" value="UniProtKB-KW"/>
</dbReference>
<feature type="domain" description="Glycosyl transferase family 51" evidence="17">
    <location>
        <begin position="73"/>
        <end position="246"/>
    </location>
</feature>
<feature type="region of interest" description="Disordered" evidence="14">
    <location>
        <begin position="627"/>
        <end position="743"/>
    </location>
</feature>
<gene>
    <name evidence="18" type="ORF">DMP05_01855</name>
</gene>
<dbReference type="PROSITE" id="PS51257">
    <property type="entry name" value="PROKAR_LIPOPROTEIN"/>
    <property type="match status" value="1"/>
</dbReference>
<dbReference type="OrthoDB" id="9766909at2"/>
<feature type="domain" description="Penicillin-binding protein transpeptidase" evidence="16">
    <location>
        <begin position="342"/>
        <end position="588"/>
    </location>
</feature>
<keyword evidence="3" id="KW-0121">Carboxypeptidase</keyword>
<evidence type="ECO:0000313" key="18">
    <source>
        <dbReference type="EMBL" id="RNM36549.1"/>
    </source>
</evidence>
<evidence type="ECO:0000256" key="3">
    <source>
        <dbReference type="ARBA" id="ARBA00022645"/>
    </source>
</evidence>
<dbReference type="InterPro" id="IPR012338">
    <property type="entry name" value="Beta-lactam/transpept-like"/>
</dbReference>
<reference evidence="19" key="1">
    <citation type="submission" date="2018-05" db="EMBL/GenBank/DDBJ databases">
        <title>Genome Sequencing of selected type strains of the family Eggerthellaceae.</title>
        <authorList>
            <person name="Danylec N."/>
            <person name="Stoll D.A."/>
            <person name="Doetsch A."/>
            <person name="Huch M."/>
        </authorList>
    </citation>
    <scope>NUCLEOTIDE SEQUENCE [LARGE SCALE GENOMIC DNA]</scope>
    <source>
        <strain evidence="19">DSM 22006</strain>
    </source>
</reference>